<dbReference type="PANTHER" id="PTHR43861:SF1">
    <property type="entry name" value="TRANS-ACONITATE 2-METHYLTRANSFERASE"/>
    <property type="match status" value="1"/>
</dbReference>
<dbReference type="RefSeq" id="WP_220100502.1">
    <property type="nucleotide sequence ID" value="NZ_BAAAMC010000046.1"/>
</dbReference>
<dbReference type="PANTHER" id="PTHR43861">
    <property type="entry name" value="TRANS-ACONITATE 2-METHYLTRANSFERASE-RELATED"/>
    <property type="match status" value="1"/>
</dbReference>
<evidence type="ECO:0000313" key="3">
    <source>
        <dbReference type="Proteomes" id="UP000465241"/>
    </source>
</evidence>
<evidence type="ECO:0000259" key="1">
    <source>
        <dbReference type="Pfam" id="PF08241"/>
    </source>
</evidence>
<evidence type="ECO:0000313" key="2">
    <source>
        <dbReference type="EMBL" id="GFG62172.1"/>
    </source>
</evidence>
<name>A0A7I9WWS0_9MYCO</name>
<dbReference type="Proteomes" id="UP000465241">
    <property type="component" value="Unassembled WGS sequence"/>
</dbReference>
<keyword evidence="3" id="KW-1185">Reference proteome</keyword>
<sequence>MANEEMRAAWSDRGAGWVENERVFDAVLAPFSEPLLAGVQAGQRVLDIGCGAGALLERLTAVGAAAVGVDISDTMVAAAGARVPSATVLQADAQTADLRAHGPFDRVVSRFGVMFFEDPVAAFTNIRSATAAGAHLTLVCWRDAENPMFTLGNSVLAARMADAAVPSASDPVGPLAFGDAERVRAVLSGAGWHDIRIEPFDGICDYGIDGSDGVEERLAVVLSSSTGRAARAQLAPALGAGGWATLVDDVRAEVHRHLVDGVVKFVGRVWVVTARST</sequence>
<dbReference type="InterPro" id="IPR013216">
    <property type="entry name" value="Methyltransf_11"/>
</dbReference>
<dbReference type="Gene3D" id="3.40.50.150">
    <property type="entry name" value="Vaccinia Virus protein VP39"/>
    <property type="match status" value="1"/>
</dbReference>
<dbReference type="GO" id="GO:0008757">
    <property type="term" value="F:S-adenosylmethionine-dependent methyltransferase activity"/>
    <property type="evidence" value="ECO:0007669"/>
    <property type="project" value="InterPro"/>
</dbReference>
<accession>A0A7I9WWS0</accession>
<dbReference type="InterPro" id="IPR029063">
    <property type="entry name" value="SAM-dependent_MTases_sf"/>
</dbReference>
<proteinExistence type="predicted"/>
<dbReference type="SUPFAM" id="SSF53335">
    <property type="entry name" value="S-adenosyl-L-methionine-dependent methyltransferases"/>
    <property type="match status" value="1"/>
</dbReference>
<protein>
    <recommendedName>
        <fullName evidence="1">Methyltransferase type 11 domain-containing protein</fullName>
    </recommendedName>
</protein>
<feature type="domain" description="Methyltransferase type 11" evidence="1">
    <location>
        <begin position="46"/>
        <end position="136"/>
    </location>
</feature>
<dbReference type="Pfam" id="PF08241">
    <property type="entry name" value="Methyltransf_11"/>
    <property type="match status" value="1"/>
</dbReference>
<dbReference type="CDD" id="cd02440">
    <property type="entry name" value="AdoMet_MTases"/>
    <property type="match status" value="1"/>
</dbReference>
<dbReference type="AlphaFoldDB" id="A0A7I9WWS0"/>
<comment type="caution">
    <text evidence="2">The sequence shown here is derived from an EMBL/GenBank/DDBJ whole genome shotgun (WGS) entry which is preliminary data.</text>
</comment>
<dbReference type="EMBL" id="BLKT01000003">
    <property type="protein sequence ID" value="GFG62172.1"/>
    <property type="molecule type" value="Genomic_DNA"/>
</dbReference>
<reference evidence="2 3" key="1">
    <citation type="journal article" date="2019" name="Emerg. Microbes Infect.">
        <title>Comprehensive subspecies identification of 175 nontuberculous mycobacteria species based on 7547 genomic profiles.</title>
        <authorList>
            <person name="Matsumoto Y."/>
            <person name="Kinjo T."/>
            <person name="Motooka D."/>
            <person name="Nabeya D."/>
            <person name="Jung N."/>
            <person name="Uechi K."/>
            <person name="Horii T."/>
            <person name="Iida T."/>
            <person name="Fujita J."/>
            <person name="Nakamura S."/>
        </authorList>
    </citation>
    <scope>NUCLEOTIDE SEQUENCE [LARGE SCALE GENOMIC DNA]</scope>
    <source>
        <strain evidence="2 3">JCM 13392</strain>
    </source>
</reference>
<organism evidence="2 3">
    <name type="scientific">Mycolicibacterium murale</name>
    <dbReference type="NCBI Taxonomy" id="182220"/>
    <lineage>
        <taxon>Bacteria</taxon>
        <taxon>Bacillati</taxon>
        <taxon>Actinomycetota</taxon>
        <taxon>Actinomycetes</taxon>
        <taxon>Mycobacteriales</taxon>
        <taxon>Mycobacteriaceae</taxon>
        <taxon>Mycolicibacterium</taxon>
    </lineage>
</organism>
<gene>
    <name evidence="2" type="ORF">MMUR_63080</name>
</gene>